<dbReference type="InterPro" id="IPR043129">
    <property type="entry name" value="ATPase_NBD"/>
</dbReference>
<evidence type="ECO:0000313" key="2">
    <source>
        <dbReference type="EMBL" id="CAG8565655.1"/>
    </source>
</evidence>
<feature type="compositionally biased region" description="Pro residues" evidence="1">
    <location>
        <begin position="10"/>
        <end position="29"/>
    </location>
</feature>
<dbReference type="Proteomes" id="UP000789508">
    <property type="component" value="Unassembled WGS sequence"/>
</dbReference>
<evidence type="ECO:0000256" key="1">
    <source>
        <dbReference type="SAM" id="MobiDB-lite"/>
    </source>
</evidence>
<dbReference type="EMBL" id="CAJVPS010002328">
    <property type="protein sequence ID" value="CAG8565655.1"/>
    <property type="molecule type" value="Genomic_DNA"/>
</dbReference>
<name>A0A9N9BEJ6_9GLOM</name>
<dbReference type="SUPFAM" id="SSF53067">
    <property type="entry name" value="Actin-like ATPase domain"/>
    <property type="match status" value="2"/>
</dbReference>
<keyword evidence="3" id="KW-1185">Reference proteome</keyword>
<dbReference type="PANTHER" id="PTHR14187">
    <property type="entry name" value="ALPHA KINASE/ELONGATION FACTOR 2 KINASE"/>
    <property type="match status" value="1"/>
</dbReference>
<sequence length="614" mass="70411">MAATPSPIAQFPPPPPNYPPNYPPYPPMPNMQTQTPHKQESPPQTHRVLELALNKRRKTQMVVGIDFGTTESGFAFCPRPMNNEQININNIETNSTWPGRYGQFKTNTALEYDSNWNVTNWGYPALSQKPVLKNKGQDQVKDKKPVELFKLHLGDIPEDEKPILPAGLSYQKAITDYLRELGKMIKARLEQNWPNLDFYKDVEIVITVPAEFIENTKSVMRKCAFEAGLINNQHSENLTFTTEPEAAAIYCLHYVNNYHLRDNEPYMIVDCGGGTVDLTTRILLPGRQIGEVTMRTGGYCGSTYVDREFLKFLARKIGIATVRSLQDNHYNQLQYLIQDFFVRQIKIAFTGNRQDYTTKYLDIDEYCPASLQYVTSQLRPQLEQDQWRIPLDFDAVESMFRPVVDGIISLIQKQIDASPVRCQAIFLCGGFGESPYLLKKVKERFESPSTMICAPHQAVTAIVRGAVLVSINESSVKSRVLKWTYGIECYRQWDRNKDSLSRREPDGRVRAFDKLATCGDKVDVNQEFKNKYSTNHPNQTRVSFPVYTTSNENELYCDGLTRLGLLEIDIPLDPQRRKQDIEFSLFFGQMEIQATARVLRTNQMCHTTLRFDQD</sequence>
<feature type="region of interest" description="Disordered" evidence="1">
    <location>
        <begin position="1"/>
        <end position="44"/>
    </location>
</feature>
<feature type="compositionally biased region" description="Polar residues" evidence="1">
    <location>
        <begin position="32"/>
        <end position="44"/>
    </location>
</feature>
<accession>A0A9N9BEJ6</accession>
<dbReference type="AlphaFoldDB" id="A0A9N9BEJ6"/>
<dbReference type="Gene3D" id="3.90.640.10">
    <property type="entry name" value="Actin, Chain A, domain 4"/>
    <property type="match status" value="1"/>
</dbReference>
<comment type="caution">
    <text evidence="2">The sequence shown here is derived from an EMBL/GenBank/DDBJ whole genome shotgun (WGS) entry which is preliminary data.</text>
</comment>
<gene>
    <name evidence="2" type="ORF">ALEPTO_LOCUS6568</name>
</gene>
<organism evidence="2 3">
    <name type="scientific">Ambispora leptoticha</name>
    <dbReference type="NCBI Taxonomy" id="144679"/>
    <lineage>
        <taxon>Eukaryota</taxon>
        <taxon>Fungi</taxon>
        <taxon>Fungi incertae sedis</taxon>
        <taxon>Mucoromycota</taxon>
        <taxon>Glomeromycotina</taxon>
        <taxon>Glomeromycetes</taxon>
        <taxon>Archaeosporales</taxon>
        <taxon>Ambisporaceae</taxon>
        <taxon>Ambispora</taxon>
    </lineage>
</organism>
<proteinExistence type="predicted"/>
<dbReference type="Gene3D" id="3.30.420.40">
    <property type="match status" value="2"/>
</dbReference>
<dbReference type="OrthoDB" id="2963168at2759"/>
<evidence type="ECO:0000313" key="3">
    <source>
        <dbReference type="Proteomes" id="UP000789508"/>
    </source>
</evidence>
<reference evidence="2" key="1">
    <citation type="submission" date="2021-06" db="EMBL/GenBank/DDBJ databases">
        <authorList>
            <person name="Kallberg Y."/>
            <person name="Tangrot J."/>
            <person name="Rosling A."/>
        </authorList>
    </citation>
    <scope>NUCLEOTIDE SEQUENCE</scope>
    <source>
        <strain evidence="2">FL130A</strain>
    </source>
</reference>
<dbReference type="PANTHER" id="PTHR14187:SF5">
    <property type="entry name" value="HEAT SHOCK 70 KDA PROTEIN 12A"/>
    <property type="match status" value="1"/>
</dbReference>
<protein>
    <submittedName>
        <fullName evidence="2">5247_t:CDS:1</fullName>
    </submittedName>
</protein>